<dbReference type="GO" id="GO:0004519">
    <property type="term" value="F:endonuclease activity"/>
    <property type="evidence" value="ECO:0007669"/>
    <property type="project" value="UniProtKB-KW"/>
</dbReference>
<feature type="region of interest" description="Disordered" evidence="6">
    <location>
        <begin position="1"/>
        <end position="57"/>
    </location>
</feature>
<gene>
    <name evidence="8" type="primary">ENDOV</name>
</gene>
<name>A0ABM3VU11_ERIEU</name>
<evidence type="ECO:0000256" key="2">
    <source>
        <dbReference type="ARBA" id="ARBA00022490"/>
    </source>
</evidence>
<keyword evidence="5" id="KW-0378">Hydrolase</keyword>
<evidence type="ECO:0000313" key="8">
    <source>
        <dbReference type="RefSeq" id="XP_060027815.1"/>
    </source>
</evidence>
<reference evidence="8" key="1">
    <citation type="submission" date="2025-08" db="UniProtKB">
        <authorList>
            <consortium name="RefSeq"/>
        </authorList>
    </citation>
    <scope>IDENTIFICATION</scope>
</reference>
<dbReference type="GeneID" id="103127297"/>
<evidence type="ECO:0000256" key="3">
    <source>
        <dbReference type="ARBA" id="ARBA00022722"/>
    </source>
</evidence>
<dbReference type="Pfam" id="PF04493">
    <property type="entry name" value="Endonuclease_5"/>
    <property type="match status" value="1"/>
</dbReference>
<dbReference type="PANTHER" id="PTHR28511:SF1">
    <property type="entry name" value="ENDONUCLEASE V"/>
    <property type="match status" value="1"/>
</dbReference>
<dbReference type="Gene3D" id="3.30.2170.10">
    <property type="entry name" value="archaeoglobus fulgidus dsm 4304 superfamily"/>
    <property type="match status" value="1"/>
</dbReference>
<proteinExistence type="predicted"/>
<dbReference type="Proteomes" id="UP001652624">
    <property type="component" value="Chromosome 14"/>
</dbReference>
<feature type="region of interest" description="Disordered" evidence="6">
    <location>
        <begin position="216"/>
        <end position="242"/>
    </location>
</feature>
<evidence type="ECO:0000256" key="6">
    <source>
        <dbReference type="SAM" id="MobiDB-lite"/>
    </source>
</evidence>
<keyword evidence="4 8" id="KW-0255">Endonuclease</keyword>
<evidence type="ECO:0000256" key="5">
    <source>
        <dbReference type="ARBA" id="ARBA00022801"/>
    </source>
</evidence>
<dbReference type="RefSeq" id="XP_060027815.1">
    <property type="nucleotide sequence ID" value="XM_060171832.1"/>
</dbReference>
<evidence type="ECO:0000256" key="1">
    <source>
        <dbReference type="ARBA" id="ARBA00004496"/>
    </source>
</evidence>
<protein>
    <submittedName>
        <fullName evidence="8">Endonuclease V isoform X9</fullName>
    </submittedName>
</protein>
<evidence type="ECO:0000313" key="7">
    <source>
        <dbReference type="Proteomes" id="UP001652624"/>
    </source>
</evidence>
<keyword evidence="7" id="KW-1185">Reference proteome</keyword>
<comment type="subcellular location">
    <subcellularLocation>
        <location evidence="1">Cytoplasm</location>
    </subcellularLocation>
</comment>
<keyword evidence="3" id="KW-0540">Nuclease</keyword>
<accession>A0ABM3VU11</accession>
<sequence length="242" mass="24990">MPPEVTFPEVPGPGHGRRGRGGGSRGDSVALGTRAGPTEGPRGGPGHRGVAAGTRLLGPAEGRGRGLVVCERRLRPCLRFPGGAQLPRAGGTVRGQPAGQPEYPLCARIPGLPGGALPAGCHAATAGHQAQPCAPGFGVACHLGILTDLPCIGVAKKLLQMQLLHAGGDSFPLMGESRTVLGMALRSHDRSTNPLYVSVGHKADIRSREHIRRTLGLPAAPEPAPKRSQKVHPKGNLEETLD</sequence>
<dbReference type="InterPro" id="IPR007581">
    <property type="entry name" value="Endonuclease-V"/>
</dbReference>
<organism evidence="7 8">
    <name type="scientific">Erinaceus europaeus</name>
    <name type="common">Western European hedgehog</name>
    <dbReference type="NCBI Taxonomy" id="9365"/>
    <lineage>
        <taxon>Eukaryota</taxon>
        <taxon>Metazoa</taxon>
        <taxon>Chordata</taxon>
        <taxon>Craniata</taxon>
        <taxon>Vertebrata</taxon>
        <taxon>Euteleostomi</taxon>
        <taxon>Mammalia</taxon>
        <taxon>Eutheria</taxon>
        <taxon>Laurasiatheria</taxon>
        <taxon>Eulipotyphla</taxon>
        <taxon>Erinaceidae</taxon>
        <taxon>Erinaceinae</taxon>
        <taxon>Erinaceus</taxon>
    </lineage>
</organism>
<evidence type="ECO:0000256" key="4">
    <source>
        <dbReference type="ARBA" id="ARBA00022759"/>
    </source>
</evidence>
<keyword evidence="2" id="KW-0963">Cytoplasm</keyword>
<dbReference type="PANTHER" id="PTHR28511">
    <property type="entry name" value="ENDONUCLEASE V"/>
    <property type="match status" value="1"/>
</dbReference>